<evidence type="ECO:0000313" key="3">
    <source>
        <dbReference type="EMBL" id="MDO1534397.1"/>
    </source>
</evidence>
<dbReference type="PANTHER" id="PTHR46268:SF15">
    <property type="entry name" value="UNIVERSAL STRESS PROTEIN HP_0031"/>
    <property type="match status" value="1"/>
</dbReference>
<accession>A0ABT8S8Q4</accession>
<comment type="caution">
    <text evidence="3">The sequence shown here is derived from an EMBL/GenBank/DDBJ whole genome shotgun (WGS) entry which is preliminary data.</text>
</comment>
<organism evidence="3 4">
    <name type="scientific">Variovorax ginsengisoli</name>
    <dbReference type="NCBI Taxonomy" id="363844"/>
    <lineage>
        <taxon>Bacteria</taxon>
        <taxon>Pseudomonadati</taxon>
        <taxon>Pseudomonadota</taxon>
        <taxon>Betaproteobacteria</taxon>
        <taxon>Burkholderiales</taxon>
        <taxon>Comamonadaceae</taxon>
        <taxon>Variovorax</taxon>
    </lineage>
</organism>
<evidence type="ECO:0000256" key="1">
    <source>
        <dbReference type="ARBA" id="ARBA00008791"/>
    </source>
</evidence>
<sequence>MQTPKTILLHLDSSPRSAERVKLARQLAEAFEAEVTAQPCTLSALLRYPYALEAAAEAVAIMQSLDRDSRDKAHATFTSAAAGSPRLHWTEPMADAPWAFARRALYADLLILGQPDPDDPNAGELPSDFVSSVLVESGRPALLVPYAGPVGTIGRRVLIGWKETAEAARAVSAALPWLARAQAVQAISYGEDADASLGSLRAYLKAQGVETEVHSGGPDEGEAGERLLSAAADMSADLLVMGCYGHSRAREWVLGGATRSLLRSMTLPVLMSH</sequence>
<dbReference type="SUPFAM" id="SSF52402">
    <property type="entry name" value="Adenine nucleotide alpha hydrolases-like"/>
    <property type="match status" value="2"/>
</dbReference>
<keyword evidence="4" id="KW-1185">Reference proteome</keyword>
<dbReference type="CDD" id="cd00293">
    <property type="entry name" value="USP-like"/>
    <property type="match status" value="1"/>
</dbReference>
<dbReference type="Pfam" id="PF00582">
    <property type="entry name" value="Usp"/>
    <property type="match status" value="1"/>
</dbReference>
<evidence type="ECO:0000259" key="2">
    <source>
        <dbReference type="Pfam" id="PF00582"/>
    </source>
</evidence>
<dbReference type="Gene3D" id="3.40.50.12370">
    <property type="match status" value="1"/>
</dbReference>
<dbReference type="InterPro" id="IPR006016">
    <property type="entry name" value="UspA"/>
</dbReference>
<dbReference type="Proteomes" id="UP001169027">
    <property type="component" value="Unassembled WGS sequence"/>
</dbReference>
<protein>
    <submittedName>
        <fullName evidence="3">Universal stress protein</fullName>
    </submittedName>
</protein>
<dbReference type="EMBL" id="JAUKVY010000013">
    <property type="protein sequence ID" value="MDO1534397.1"/>
    <property type="molecule type" value="Genomic_DNA"/>
</dbReference>
<dbReference type="PRINTS" id="PR01438">
    <property type="entry name" value="UNVRSLSTRESS"/>
</dbReference>
<dbReference type="InterPro" id="IPR006015">
    <property type="entry name" value="Universal_stress_UspA"/>
</dbReference>
<evidence type="ECO:0000313" key="4">
    <source>
        <dbReference type="Proteomes" id="UP001169027"/>
    </source>
</evidence>
<comment type="similarity">
    <text evidence="1">Belongs to the universal stress protein A family.</text>
</comment>
<feature type="domain" description="UspA" evidence="2">
    <location>
        <begin position="182"/>
        <end position="271"/>
    </location>
</feature>
<reference evidence="3" key="1">
    <citation type="submission" date="2023-06" db="EMBL/GenBank/DDBJ databases">
        <authorList>
            <person name="Jiang Y."/>
            <person name="Liu Q."/>
        </authorList>
    </citation>
    <scope>NUCLEOTIDE SEQUENCE</scope>
    <source>
        <strain evidence="3">CGMCC 1.12090</strain>
    </source>
</reference>
<name>A0ABT8S8Q4_9BURK</name>
<proteinExistence type="inferred from homology"/>
<dbReference type="PANTHER" id="PTHR46268">
    <property type="entry name" value="STRESS RESPONSE PROTEIN NHAX"/>
    <property type="match status" value="1"/>
</dbReference>
<gene>
    <name evidence="3" type="ORF">Q2T77_19080</name>
</gene>